<dbReference type="PANTHER" id="PTHR38600">
    <property type="entry name" value="TRANSCRIPTIONAL REGULATORY PROTEIN"/>
    <property type="match status" value="1"/>
</dbReference>
<sequence>MPKHSDETDGELDRMFRALADGTRRAMVARLVHGPASVSQLAEPFGMALPTVVQHLRVLEEARIVSSEKVGRVRTYQLVPDALVPANAWIVAHRRPRESQLDRLGDYLTHRQPTQED</sequence>
<dbReference type="PROSITE" id="PS50987">
    <property type="entry name" value="HTH_ARSR_2"/>
    <property type="match status" value="1"/>
</dbReference>
<dbReference type="InterPro" id="IPR001845">
    <property type="entry name" value="HTH_ArsR_DNA-bd_dom"/>
</dbReference>
<dbReference type="NCBIfam" id="NF033788">
    <property type="entry name" value="HTH_metalloreg"/>
    <property type="match status" value="1"/>
</dbReference>
<dbReference type="PRINTS" id="PR00778">
    <property type="entry name" value="HTHARSR"/>
</dbReference>
<evidence type="ECO:0000313" key="2">
    <source>
        <dbReference type="EMBL" id="MFC3762853.1"/>
    </source>
</evidence>
<dbReference type="CDD" id="cd00090">
    <property type="entry name" value="HTH_ARSR"/>
    <property type="match status" value="1"/>
</dbReference>
<dbReference type="SMART" id="SM00418">
    <property type="entry name" value="HTH_ARSR"/>
    <property type="match status" value="1"/>
</dbReference>
<keyword evidence="3" id="KW-1185">Reference proteome</keyword>
<reference evidence="3" key="1">
    <citation type="journal article" date="2019" name="Int. J. Syst. Evol. Microbiol.">
        <title>The Global Catalogue of Microorganisms (GCM) 10K type strain sequencing project: providing services to taxonomists for standard genome sequencing and annotation.</title>
        <authorList>
            <consortium name="The Broad Institute Genomics Platform"/>
            <consortium name="The Broad Institute Genome Sequencing Center for Infectious Disease"/>
            <person name="Wu L."/>
            <person name="Ma J."/>
        </authorList>
    </citation>
    <scope>NUCLEOTIDE SEQUENCE [LARGE SCALE GENOMIC DNA]</scope>
    <source>
        <strain evidence="3">CGMCC 4.7241</strain>
    </source>
</reference>
<dbReference type="InterPro" id="IPR011991">
    <property type="entry name" value="ArsR-like_HTH"/>
</dbReference>
<evidence type="ECO:0000313" key="3">
    <source>
        <dbReference type="Proteomes" id="UP001595699"/>
    </source>
</evidence>
<protein>
    <submittedName>
        <fullName evidence="2">ArsR/SmtB family transcription factor</fullName>
    </submittedName>
</protein>
<dbReference type="Pfam" id="PF12840">
    <property type="entry name" value="HTH_20"/>
    <property type="match status" value="1"/>
</dbReference>
<dbReference type="EMBL" id="JBHRZH010000016">
    <property type="protein sequence ID" value="MFC3762853.1"/>
    <property type="molecule type" value="Genomic_DNA"/>
</dbReference>
<comment type="caution">
    <text evidence="2">The sequence shown here is derived from an EMBL/GenBank/DDBJ whole genome shotgun (WGS) entry which is preliminary data.</text>
</comment>
<dbReference type="InterPro" id="IPR036390">
    <property type="entry name" value="WH_DNA-bd_sf"/>
</dbReference>
<dbReference type="Proteomes" id="UP001595699">
    <property type="component" value="Unassembled WGS sequence"/>
</dbReference>
<dbReference type="RefSeq" id="WP_205113704.1">
    <property type="nucleotide sequence ID" value="NZ_JAFBCM010000001.1"/>
</dbReference>
<dbReference type="PANTHER" id="PTHR38600:SF2">
    <property type="entry name" value="SLL0088 PROTEIN"/>
    <property type="match status" value="1"/>
</dbReference>
<evidence type="ECO:0000259" key="1">
    <source>
        <dbReference type="PROSITE" id="PS50987"/>
    </source>
</evidence>
<dbReference type="Gene3D" id="1.10.10.10">
    <property type="entry name" value="Winged helix-like DNA-binding domain superfamily/Winged helix DNA-binding domain"/>
    <property type="match status" value="1"/>
</dbReference>
<dbReference type="InterPro" id="IPR036388">
    <property type="entry name" value="WH-like_DNA-bd_sf"/>
</dbReference>
<proteinExistence type="predicted"/>
<organism evidence="2 3">
    <name type="scientific">Tenggerimyces flavus</name>
    <dbReference type="NCBI Taxonomy" id="1708749"/>
    <lineage>
        <taxon>Bacteria</taxon>
        <taxon>Bacillati</taxon>
        <taxon>Actinomycetota</taxon>
        <taxon>Actinomycetes</taxon>
        <taxon>Propionibacteriales</taxon>
        <taxon>Nocardioidaceae</taxon>
        <taxon>Tenggerimyces</taxon>
    </lineage>
</organism>
<name>A0ABV7YCH2_9ACTN</name>
<gene>
    <name evidence="2" type="ORF">ACFOUW_18575</name>
</gene>
<feature type="domain" description="HTH arsR-type" evidence="1">
    <location>
        <begin position="4"/>
        <end position="98"/>
    </location>
</feature>
<dbReference type="SUPFAM" id="SSF46785">
    <property type="entry name" value="Winged helix' DNA-binding domain"/>
    <property type="match status" value="1"/>
</dbReference>
<accession>A0ABV7YCH2</accession>